<evidence type="ECO:0000256" key="1">
    <source>
        <dbReference type="SAM" id="MobiDB-lite"/>
    </source>
</evidence>
<accession>A0ABX1FS79</accession>
<name>A0ABX1FS79_9PSEU</name>
<organism evidence="3 4">
    <name type="scientific">Lentzea indica</name>
    <dbReference type="NCBI Taxonomy" id="2604800"/>
    <lineage>
        <taxon>Bacteria</taxon>
        <taxon>Bacillati</taxon>
        <taxon>Actinomycetota</taxon>
        <taxon>Actinomycetes</taxon>
        <taxon>Pseudonocardiales</taxon>
        <taxon>Pseudonocardiaceae</taxon>
        <taxon>Lentzea</taxon>
    </lineage>
</organism>
<evidence type="ECO:0000313" key="3">
    <source>
        <dbReference type="EMBL" id="NKE61587.1"/>
    </source>
</evidence>
<feature type="transmembrane region" description="Helical" evidence="2">
    <location>
        <begin position="81"/>
        <end position="100"/>
    </location>
</feature>
<keyword evidence="2" id="KW-0812">Transmembrane</keyword>
<comment type="caution">
    <text evidence="3">The sequence shown here is derived from an EMBL/GenBank/DDBJ whole genome shotgun (WGS) entry which is preliminary data.</text>
</comment>
<evidence type="ECO:0000256" key="2">
    <source>
        <dbReference type="SAM" id="Phobius"/>
    </source>
</evidence>
<feature type="region of interest" description="Disordered" evidence="1">
    <location>
        <begin position="1"/>
        <end position="26"/>
    </location>
</feature>
<keyword evidence="2" id="KW-0472">Membrane</keyword>
<reference evidence="3 4" key="1">
    <citation type="submission" date="2019-08" db="EMBL/GenBank/DDBJ databases">
        <title>Lentzea from Indian Himalayas.</title>
        <authorList>
            <person name="Mandal S."/>
            <person name="Mallick Gupta A."/>
            <person name="Maiti P.K."/>
            <person name="Sarkar J."/>
            <person name="Mandal S."/>
        </authorList>
    </citation>
    <scope>NUCLEOTIDE SEQUENCE [LARGE SCALE GENOMIC DNA]</scope>
    <source>
        <strain evidence="3 4">PSKA42</strain>
    </source>
</reference>
<sequence>MTEAATEPETDTVPEHEPDAVPPAGPSLHQPKRWLIAAGEVVAIVLLVIAAVWCWNRGVVRLAYPIDGREPLISTRYHGNWLGTAAGAMTLAVLLGLDAVRQVVLALRTRPQKAAEADV</sequence>
<feature type="compositionally biased region" description="Acidic residues" evidence="1">
    <location>
        <begin position="1"/>
        <end position="12"/>
    </location>
</feature>
<keyword evidence="2" id="KW-1133">Transmembrane helix</keyword>
<proteinExistence type="predicted"/>
<dbReference type="EMBL" id="VSRL01000184">
    <property type="protein sequence ID" value="NKE61587.1"/>
    <property type="molecule type" value="Genomic_DNA"/>
</dbReference>
<evidence type="ECO:0000313" key="4">
    <source>
        <dbReference type="Proteomes" id="UP001515943"/>
    </source>
</evidence>
<protein>
    <submittedName>
        <fullName evidence="3">Uncharacterized protein</fullName>
    </submittedName>
</protein>
<dbReference type="Proteomes" id="UP001515943">
    <property type="component" value="Unassembled WGS sequence"/>
</dbReference>
<keyword evidence="4" id="KW-1185">Reference proteome</keyword>
<dbReference type="RefSeq" id="WP_167978235.1">
    <property type="nucleotide sequence ID" value="NZ_VSRL01000184.1"/>
</dbReference>
<feature type="transmembrane region" description="Helical" evidence="2">
    <location>
        <begin position="34"/>
        <end position="53"/>
    </location>
</feature>
<gene>
    <name evidence="3" type="ORF">FXN61_34440</name>
</gene>